<dbReference type="GO" id="GO:0003824">
    <property type="term" value="F:catalytic activity"/>
    <property type="evidence" value="ECO:0007669"/>
    <property type="project" value="InterPro"/>
</dbReference>
<dbReference type="Pfam" id="PF03372">
    <property type="entry name" value="Exo_endo_phos"/>
    <property type="match status" value="1"/>
</dbReference>
<protein>
    <recommendedName>
        <fullName evidence="1">Endonuclease/exonuclease/phosphatase domain-containing protein</fullName>
    </recommendedName>
</protein>
<keyword evidence="3" id="KW-1185">Reference proteome</keyword>
<evidence type="ECO:0000259" key="1">
    <source>
        <dbReference type="Pfam" id="PF03372"/>
    </source>
</evidence>
<dbReference type="EMBL" id="CM035408">
    <property type="protein sequence ID" value="KAH7441567.1"/>
    <property type="molecule type" value="Genomic_DNA"/>
</dbReference>
<accession>A0A8T2UZF8</accession>
<reference evidence="2" key="1">
    <citation type="submission" date="2021-08" db="EMBL/GenBank/DDBJ databases">
        <title>WGS assembly of Ceratopteris richardii.</title>
        <authorList>
            <person name="Marchant D.B."/>
            <person name="Chen G."/>
            <person name="Jenkins J."/>
            <person name="Shu S."/>
            <person name="Leebens-Mack J."/>
            <person name="Grimwood J."/>
            <person name="Schmutz J."/>
            <person name="Soltis P."/>
            <person name="Soltis D."/>
            <person name="Chen Z.-H."/>
        </authorList>
    </citation>
    <scope>NUCLEOTIDE SEQUENCE</scope>
    <source>
        <strain evidence="2">Whitten #5841</strain>
        <tissue evidence="2">Leaf</tissue>
    </source>
</reference>
<feature type="domain" description="Endonuclease/exonuclease/phosphatase" evidence="1">
    <location>
        <begin position="14"/>
        <end position="231"/>
    </location>
</feature>
<comment type="caution">
    <text evidence="2">The sequence shown here is derived from an EMBL/GenBank/DDBJ whole genome shotgun (WGS) entry which is preliminary data.</text>
</comment>
<dbReference type="InterPro" id="IPR036691">
    <property type="entry name" value="Endo/exonu/phosph_ase_sf"/>
</dbReference>
<gene>
    <name evidence="2" type="ORF">KP509_03G043800</name>
</gene>
<dbReference type="Proteomes" id="UP000825935">
    <property type="component" value="Chromosome 3"/>
</dbReference>
<evidence type="ECO:0000313" key="3">
    <source>
        <dbReference type="Proteomes" id="UP000825935"/>
    </source>
</evidence>
<dbReference type="InterPro" id="IPR005135">
    <property type="entry name" value="Endo/exonuclease/phosphatase"/>
</dbReference>
<name>A0A8T2UZF8_CERRI</name>
<sequence>MEYSRAGQYGKWTRLWRWIVKHDLDLVAIQEHKKHDHAGMMLSTKDFPLRYNGIKNHYSGCLFIVRKNIHFTVLCDDPQGRYIMLHLMSQGLSYICINVYAPNSRAERVKTWKDLALSIQHCMQLQIWGEARILLCGDFNMVDSAANCTTISSLISSQENSIWNEVLSMLNCKDLWGYIGGHTLRYTYHSRSHKTAMSRQSRLDRCYYSHISTLNATSRMWIDATMLLSDHNPLFIFLKEVDWNACIPNDLSRIPLRVNHSWLKAYLFKSKVQNLIQQVISLKVSPPMKWEFFVTKMQEVIRDCGKFFSKTLKSARIEAESIIFLMTEKVDCGHIFSREEYDRLCNAYRCLELLENHAIQASKVRARCTEVNDLHANSKCFYDFLRAKRLKDTISQLEIDGNIINDGNSMAACCVEHFQKLFAASYTLDDAWFASLHESLKYTPLTLDLNTAAACEKSISKEEVYMALQSLKNGKAPGIDGITKEFVIAFWPSLKGLILEVCNEIWRDQRMPYSCKLGKIKLIPKLEINGRLSAPVPIERSVRQGCPLSPLLYALTSSPMFYLLEAKMASQSIHGIMEIRIVQDFVQPYLVHYLLLLDWKKCHLQGFDRSIKDFLGNKKSNRALVLSAWRYVCEPKPRGGLGILHLHAHIMAQRTAFIMFFSHAPVRASSQTLNILLQSFKQLGPTLKWNGRQRYVGNSFASLSPYWSFLTTPPLAFSLGAAAWYFNNKGIDSIAKCYNSKWEILSFLVIRRTYAVGSAYRSKWIQIALFLQEYEVPLSIDFSDPWRDWLLAKHTRWWIGKANIFYPSLLPSDGITLQCNACWKLEKAPSWWHARFSLLWESSLTFTMKISMWRIFTGHFTLGAFLSRHGLQGV</sequence>
<dbReference type="AlphaFoldDB" id="A0A8T2UZF8"/>
<dbReference type="SUPFAM" id="SSF56219">
    <property type="entry name" value="DNase I-like"/>
    <property type="match status" value="1"/>
</dbReference>
<dbReference type="PANTHER" id="PTHR19446">
    <property type="entry name" value="REVERSE TRANSCRIPTASES"/>
    <property type="match status" value="1"/>
</dbReference>
<proteinExistence type="predicted"/>
<dbReference type="Gene3D" id="3.60.10.10">
    <property type="entry name" value="Endonuclease/exonuclease/phosphatase"/>
    <property type="match status" value="1"/>
</dbReference>
<organism evidence="2 3">
    <name type="scientific">Ceratopteris richardii</name>
    <name type="common">Triangle waterfern</name>
    <dbReference type="NCBI Taxonomy" id="49495"/>
    <lineage>
        <taxon>Eukaryota</taxon>
        <taxon>Viridiplantae</taxon>
        <taxon>Streptophyta</taxon>
        <taxon>Embryophyta</taxon>
        <taxon>Tracheophyta</taxon>
        <taxon>Polypodiopsida</taxon>
        <taxon>Polypodiidae</taxon>
        <taxon>Polypodiales</taxon>
        <taxon>Pteridineae</taxon>
        <taxon>Pteridaceae</taxon>
        <taxon>Parkerioideae</taxon>
        <taxon>Ceratopteris</taxon>
    </lineage>
</organism>
<evidence type="ECO:0000313" key="2">
    <source>
        <dbReference type="EMBL" id="KAH7441567.1"/>
    </source>
</evidence>
<dbReference type="OrthoDB" id="1938551at2759"/>